<keyword evidence="3" id="KW-1185">Reference proteome</keyword>
<dbReference type="EMBL" id="JRAK01000119">
    <property type="protein sequence ID" value="KGN85917.1"/>
    <property type="molecule type" value="Genomic_DNA"/>
</dbReference>
<dbReference type="Proteomes" id="UP000030146">
    <property type="component" value="Unassembled WGS sequence"/>
</dbReference>
<organism evidence="2 3">
    <name type="scientific">Porphyromonas gulae</name>
    <dbReference type="NCBI Taxonomy" id="111105"/>
    <lineage>
        <taxon>Bacteria</taxon>
        <taxon>Pseudomonadati</taxon>
        <taxon>Bacteroidota</taxon>
        <taxon>Bacteroidia</taxon>
        <taxon>Bacteroidales</taxon>
        <taxon>Porphyromonadaceae</taxon>
        <taxon>Porphyromonas</taxon>
    </lineage>
</organism>
<evidence type="ECO:0000313" key="2">
    <source>
        <dbReference type="EMBL" id="KGN85917.1"/>
    </source>
</evidence>
<sequence>MTKETTHRISFDGTIQHHCPAFRVGVISAKVGGGLSPSALIDEMNSEADRLVQTCELSAIKEIPPIAATRNCYKRTGKDPNRYRPSAEQLSRRVVRGLGLYYINALVDIGNLLSLRTGYSIGVFDCDKVGSDIVFGVGHTDESFVGIGRGELNIEGLPVYRDENGAFATPTSDHERTSVDDSTRNTLIFINDFGVDRTHSDCLQEAIAEAVRLLKLYAGASDINTQIVSAEDGADPVFLTIPH</sequence>
<dbReference type="Gene3D" id="3.50.40.10">
    <property type="entry name" value="Phenylalanyl-trna Synthetase, Chain B, domain 3"/>
    <property type="match status" value="1"/>
</dbReference>
<dbReference type="Pfam" id="PF03483">
    <property type="entry name" value="B3_4"/>
    <property type="match status" value="1"/>
</dbReference>
<dbReference type="PANTHER" id="PTHR39209:SF2">
    <property type="entry name" value="CYTOPLASMIC PROTEIN"/>
    <property type="match status" value="1"/>
</dbReference>
<dbReference type="RefSeq" id="WP_039425781.1">
    <property type="nucleotide sequence ID" value="NZ_JRAK01000119.1"/>
</dbReference>
<dbReference type="SUPFAM" id="SSF56037">
    <property type="entry name" value="PheT/TilS domain"/>
    <property type="match status" value="1"/>
</dbReference>
<dbReference type="InterPro" id="IPR020825">
    <property type="entry name" value="Phe-tRNA_synthase-like_B3/B4"/>
</dbReference>
<gene>
    <name evidence="2" type="ORF">HR15_08780</name>
</gene>
<evidence type="ECO:0000259" key="1">
    <source>
        <dbReference type="SMART" id="SM00873"/>
    </source>
</evidence>
<dbReference type="SMART" id="SM00873">
    <property type="entry name" value="B3_4"/>
    <property type="match status" value="1"/>
</dbReference>
<dbReference type="AlphaFoldDB" id="A0A0A2F776"/>
<dbReference type="GO" id="GO:0004826">
    <property type="term" value="F:phenylalanine-tRNA ligase activity"/>
    <property type="evidence" value="ECO:0007669"/>
    <property type="project" value="InterPro"/>
</dbReference>
<proteinExistence type="predicted"/>
<feature type="domain" description="B3/B4 tRNA-binding" evidence="1">
    <location>
        <begin position="67"/>
        <end position="219"/>
    </location>
</feature>
<evidence type="ECO:0000313" key="3">
    <source>
        <dbReference type="Proteomes" id="UP000030146"/>
    </source>
</evidence>
<accession>A0A0A2F776</accession>
<comment type="caution">
    <text evidence="2">The sequence shown here is derived from an EMBL/GenBank/DDBJ whole genome shotgun (WGS) entry which is preliminary data.</text>
</comment>
<protein>
    <recommendedName>
        <fullName evidence="1">B3/B4 tRNA-binding domain-containing protein</fullName>
    </recommendedName>
</protein>
<reference evidence="2 3" key="1">
    <citation type="submission" date="2014-08" db="EMBL/GenBank/DDBJ databases">
        <title>Porphyromonas gulae strain:COT-052_OH3439 Genome sequencing.</title>
        <authorList>
            <person name="Wallis C."/>
            <person name="Deusch O."/>
            <person name="O'Flynn C."/>
            <person name="Davis I."/>
            <person name="Jospin G."/>
            <person name="Darling A.E."/>
            <person name="Coil D.A."/>
            <person name="Alexiev A."/>
            <person name="Horsfall A."/>
            <person name="Kirkwood N."/>
            <person name="Harris S."/>
            <person name="Eisen J.A."/>
        </authorList>
    </citation>
    <scope>NUCLEOTIDE SEQUENCE [LARGE SCALE GENOMIC DNA]</scope>
    <source>
        <strain evidence="3">COT-052 OH3439</strain>
    </source>
</reference>
<name>A0A0A2F776_9PORP</name>
<dbReference type="InterPro" id="IPR005146">
    <property type="entry name" value="B3/B4_tRNA-bd"/>
</dbReference>
<dbReference type="GO" id="GO:0003723">
    <property type="term" value="F:RNA binding"/>
    <property type="evidence" value="ECO:0007669"/>
    <property type="project" value="InterPro"/>
</dbReference>
<dbReference type="PANTHER" id="PTHR39209">
    <property type="match status" value="1"/>
</dbReference>